<evidence type="ECO:0000313" key="3">
    <source>
        <dbReference type="EMBL" id="CAE7260888.1"/>
    </source>
</evidence>
<dbReference type="InterPro" id="IPR025197">
    <property type="entry name" value="DUF4116"/>
</dbReference>
<feature type="compositionally biased region" description="Basic and acidic residues" evidence="1">
    <location>
        <begin position="98"/>
        <end position="109"/>
    </location>
</feature>
<organism evidence="3 4">
    <name type="scientific">Symbiodinium natans</name>
    <dbReference type="NCBI Taxonomy" id="878477"/>
    <lineage>
        <taxon>Eukaryota</taxon>
        <taxon>Sar</taxon>
        <taxon>Alveolata</taxon>
        <taxon>Dinophyceae</taxon>
        <taxon>Suessiales</taxon>
        <taxon>Symbiodiniaceae</taxon>
        <taxon>Symbiodinium</taxon>
    </lineage>
</organism>
<feature type="region of interest" description="Disordered" evidence="1">
    <location>
        <begin position="62"/>
        <end position="144"/>
    </location>
</feature>
<dbReference type="Proteomes" id="UP000604046">
    <property type="component" value="Unassembled WGS sequence"/>
</dbReference>
<keyword evidence="4" id="KW-1185">Reference proteome</keyword>
<sequence>MRGKSATGRKWEQDGRALQCADDELKRDRKFLLKALANRPQALDFVHQSLRFDPELVKIALGQEYHPPKSPTSPKERAQSPGFAPKPKPRTRRSRRAMSLERMERERQRKVQQALELAKQRPHSAPEEGADELRPEPASEPPEG</sequence>
<feature type="compositionally biased region" description="Basic residues" evidence="1">
    <location>
        <begin position="87"/>
        <end position="96"/>
    </location>
</feature>
<evidence type="ECO:0000256" key="1">
    <source>
        <dbReference type="SAM" id="MobiDB-lite"/>
    </source>
</evidence>
<name>A0A812MEG6_9DINO</name>
<accession>A0A812MEG6</accession>
<gene>
    <name evidence="3" type="primary">IPCS1</name>
    <name evidence="3" type="ORF">SNAT2548_LOCUS13643</name>
</gene>
<dbReference type="AlphaFoldDB" id="A0A812MEG6"/>
<evidence type="ECO:0000259" key="2">
    <source>
        <dbReference type="Pfam" id="PF13475"/>
    </source>
</evidence>
<dbReference type="Pfam" id="PF13475">
    <property type="entry name" value="DUF4116"/>
    <property type="match status" value="1"/>
</dbReference>
<evidence type="ECO:0000313" key="4">
    <source>
        <dbReference type="Proteomes" id="UP000604046"/>
    </source>
</evidence>
<dbReference type="EMBL" id="CAJNDS010001458">
    <property type="protein sequence ID" value="CAE7260888.1"/>
    <property type="molecule type" value="Genomic_DNA"/>
</dbReference>
<dbReference type="OrthoDB" id="10502617at2759"/>
<protein>
    <submittedName>
        <fullName evidence="3">IPCS1 protein</fullName>
    </submittedName>
</protein>
<proteinExistence type="predicted"/>
<comment type="caution">
    <text evidence="3">The sequence shown here is derived from an EMBL/GenBank/DDBJ whole genome shotgun (WGS) entry which is preliminary data.</text>
</comment>
<reference evidence="3" key="1">
    <citation type="submission" date="2021-02" db="EMBL/GenBank/DDBJ databases">
        <authorList>
            <person name="Dougan E. K."/>
            <person name="Rhodes N."/>
            <person name="Thang M."/>
            <person name="Chan C."/>
        </authorList>
    </citation>
    <scope>NUCLEOTIDE SEQUENCE</scope>
</reference>
<feature type="domain" description="DUF4116" evidence="2">
    <location>
        <begin position="12"/>
        <end position="51"/>
    </location>
</feature>